<organism evidence="11 12">
    <name type="scientific">Adineta ricciae</name>
    <name type="common">Rotifer</name>
    <dbReference type="NCBI Taxonomy" id="249248"/>
    <lineage>
        <taxon>Eukaryota</taxon>
        <taxon>Metazoa</taxon>
        <taxon>Spiralia</taxon>
        <taxon>Gnathifera</taxon>
        <taxon>Rotifera</taxon>
        <taxon>Eurotatoria</taxon>
        <taxon>Bdelloidea</taxon>
        <taxon>Adinetida</taxon>
        <taxon>Adinetidae</taxon>
        <taxon>Adineta</taxon>
    </lineage>
</organism>
<evidence type="ECO:0000256" key="7">
    <source>
        <dbReference type="PIRSR" id="PIRSR600175-2"/>
    </source>
</evidence>
<reference evidence="11" key="1">
    <citation type="submission" date="2021-02" db="EMBL/GenBank/DDBJ databases">
        <authorList>
            <person name="Nowell W R."/>
        </authorList>
    </citation>
    <scope>NUCLEOTIDE SEQUENCE</scope>
</reference>
<evidence type="ECO:0000256" key="9">
    <source>
        <dbReference type="SAM" id="Phobius"/>
    </source>
</evidence>
<feature type="transmembrane region" description="Helical" evidence="9">
    <location>
        <begin position="88"/>
        <end position="115"/>
    </location>
</feature>
<feature type="binding site" evidence="6">
    <location>
        <position position="388"/>
    </location>
    <ligand>
        <name>Na(+)</name>
        <dbReference type="ChEBI" id="CHEBI:29101"/>
        <label>1</label>
    </ligand>
</feature>
<feature type="binding site" evidence="6">
    <location>
        <position position="22"/>
    </location>
    <ligand>
        <name>Na(+)</name>
        <dbReference type="ChEBI" id="CHEBI:29101"/>
        <label>1</label>
    </ligand>
</feature>
<dbReference type="PANTHER" id="PTHR11616">
    <property type="entry name" value="SODIUM/CHLORIDE DEPENDENT TRANSPORTER"/>
    <property type="match status" value="1"/>
</dbReference>
<accession>A0A814FVS2</accession>
<comment type="subcellular location">
    <subcellularLocation>
        <location evidence="1">Membrane</location>
        <topology evidence="1">Multi-pass membrane protein</topology>
    </subcellularLocation>
</comment>
<dbReference type="EMBL" id="CAJNOR010000711">
    <property type="protein sequence ID" value="CAF0988234.1"/>
    <property type="molecule type" value="Genomic_DNA"/>
</dbReference>
<dbReference type="GO" id="GO:0046872">
    <property type="term" value="F:metal ion binding"/>
    <property type="evidence" value="ECO:0007669"/>
    <property type="project" value="UniProtKB-KW"/>
</dbReference>
<evidence type="ECO:0000256" key="4">
    <source>
        <dbReference type="ARBA" id="ARBA00022989"/>
    </source>
</evidence>
<dbReference type="Pfam" id="PF00209">
    <property type="entry name" value="SNF"/>
    <property type="match status" value="1"/>
</dbReference>
<dbReference type="GO" id="GO:0005886">
    <property type="term" value="C:plasma membrane"/>
    <property type="evidence" value="ECO:0007669"/>
    <property type="project" value="TreeGrafter"/>
</dbReference>
<feature type="binding site" evidence="6">
    <location>
        <position position="389"/>
    </location>
    <ligand>
        <name>Na(+)</name>
        <dbReference type="ChEBI" id="CHEBI:29101"/>
        <label>1</label>
    </ligand>
</feature>
<gene>
    <name evidence="10" type="ORF">EDS130_LOCUS6319</name>
    <name evidence="11" type="ORF">XAT740_LOCUS12554</name>
</gene>
<dbReference type="AlphaFoldDB" id="A0A814FVS2"/>
<feature type="transmembrane region" description="Helical" evidence="9">
    <location>
        <begin position="414"/>
        <end position="432"/>
    </location>
</feature>
<keyword evidence="4 9" id="KW-1133">Transmembrane helix</keyword>
<comment type="similarity">
    <text evidence="8">Belongs to the sodium:neurotransmitter symporter (SNF) (TC 2.A.22) family.</text>
</comment>
<dbReference type="PANTHER" id="PTHR11616:SF265">
    <property type="entry name" value="TRANSPORTER"/>
    <property type="match status" value="1"/>
</dbReference>
<feature type="transmembrane region" description="Helical" evidence="9">
    <location>
        <begin position="314"/>
        <end position="339"/>
    </location>
</feature>
<feature type="transmembrane region" description="Helical" evidence="9">
    <location>
        <begin position="238"/>
        <end position="257"/>
    </location>
</feature>
<evidence type="ECO:0000256" key="1">
    <source>
        <dbReference type="ARBA" id="ARBA00004141"/>
    </source>
</evidence>
<dbReference type="EMBL" id="CAJNOJ010000018">
    <property type="protein sequence ID" value="CAF0830608.1"/>
    <property type="molecule type" value="Genomic_DNA"/>
</dbReference>
<sequence>MADIKEREKWSGNADFLFSCIGYAIGLGNVWRFPYLCYQYGGGAFLIPYYITLICGGIPLFFLEVALGQYTSIGGLGIWKICPIFKGVGYAAAIIAFWLNCYYIVVLAWSLYYVYNSILSSSLLPWSTCNNWWNTESCRTLIQMRNYSSVLSCTSADLTSNASIAACLQNTTDHLAQYTSPVKEYWERNALQITHSINEPGSLRIPLVITLGIAWIACYFCIWKGVKWTGKVVYFTSMFPYLLLFILLIRGITLEGAMDGIKYLFIPDLSKLKTSALWIEASTQIFFSYGLGLGALVALGSYNKYHKNCYRDTLILAAFNEGTCLISGFVIFSVIGFMAKTEGKKISEVADSGPGLAFVAYPAAVAQLPFSPFWSALFFIMLIFIGLDSQFVTLEGFITACVDEWPILRRRKELFIAVVCFISFLIGLPTVTQGGMYVFKILDYYSASGWCLLVLLFFECISVSWFYGANRFYEDIKNMIGYYPGRFWKWCWIAFTPFLCTSIAIFSLIEYEPVKYKSYSFPKWAEYIGWCIALSSILAIPIYAIALFARQTGSLSERWKKITTPTIDLNPPIDEDDNETKQRMLAEHTTAMTNL</sequence>
<feature type="transmembrane region" description="Helical" evidence="9">
    <location>
        <begin position="527"/>
        <end position="549"/>
    </location>
</feature>
<feature type="binding site" evidence="6">
    <location>
        <position position="320"/>
    </location>
    <ligand>
        <name>Na(+)</name>
        <dbReference type="ChEBI" id="CHEBI:29101"/>
        <label>2</label>
    </ligand>
</feature>
<feature type="transmembrane region" description="Helical" evidence="9">
    <location>
        <begin position="487"/>
        <end position="507"/>
    </location>
</feature>
<feature type="binding site" evidence="6">
    <location>
        <position position="24"/>
    </location>
    <ligand>
        <name>Na(+)</name>
        <dbReference type="ChEBI" id="CHEBI:29101"/>
        <label>1</label>
    </ligand>
</feature>
<evidence type="ECO:0000313" key="12">
    <source>
        <dbReference type="Proteomes" id="UP000663828"/>
    </source>
</evidence>
<dbReference type="SUPFAM" id="SSF161070">
    <property type="entry name" value="SNF-like"/>
    <property type="match status" value="1"/>
</dbReference>
<dbReference type="CDD" id="cd11496">
    <property type="entry name" value="SLC6sbd-TauT-like"/>
    <property type="match status" value="1"/>
</dbReference>
<feature type="transmembrane region" description="Helical" evidence="9">
    <location>
        <begin position="205"/>
        <end position="226"/>
    </location>
</feature>
<feature type="transmembrane region" description="Helical" evidence="9">
    <location>
        <begin position="376"/>
        <end position="402"/>
    </location>
</feature>
<feature type="transmembrane region" description="Helical" evidence="9">
    <location>
        <begin position="277"/>
        <end position="302"/>
    </location>
</feature>
<keyword evidence="2 8" id="KW-0813">Transport</keyword>
<dbReference type="InterPro" id="IPR000175">
    <property type="entry name" value="Na/ntran_symport"/>
</dbReference>
<dbReference type="GO" id="GO:0043005">
    <property type="term" value="C:neuron projection"/>
    <property type="evidence" value="ECO:0007669"/>
    <property type="project" value="TreeGrafter"/>
</dbReference>
<keyword evidence="6" id="KW-0915">Sodium</keyword>
<dbReference type="PROSITE" id="PS50267">
    <property type="entry name" value="NA_NEUROTRAN_SYMP_3"/>
    <property type="match status" value="1"/>
</dbReference>
<keyword evidence="12" id="KW-1185">Reference proteome</keyword>
<protein>
    <recommendedName>
        <fullName evidence="8">Transporter</fullName>
    </recommendedName>
</protein>
<keyword evidence="3 8" id="KW-0812">Transmembrane</keyword>
<evidence type="ECO:0000256" key="8">
    <source>
        <dbReference type="RuleBase" id="RU003732"/>
    </source>
</evidence>
<feature type="transmembrane region" description="Helical" evidence="9">
    <location>
        <begin position="12"/>
        <end position="31"/>
    </location>
</feature>
<keyword evidence="6" id="KW-0479">Metal-binding</keyword>
<comment type="caution">
    <text evidence="11">The sequence shown here is derived from an EMBL/GenBank/DDBJ whole genome shotgun (WGS) entry which is preliminary data.</text>
</comment>
<dbReference type="PRINTS" id="PR00176">
    <property type="entry name" value="NANEUSMPORT"/>
</dbReference>
<evidence type="ECO:0000256" key="6">
    <source>
        <dbReference type="PIRSR" id="PIRSR600175-1"/>
    </source>
</evidence>
<feature type="transmembrane region" description="Helical" evidence="9">
    <location>
        <begin position="43"/>
        <end position="67"/>
    </location>
</feature>
<keyword evidence="5 9" id="KW-0472">Membrane</keyword>
<evidence type="ECO:0000256" key="2">
    <source>
        <dbReference type="ARBA" id="ARBA00022448"/>
    </source>
</evidence>
<dbReference type="OrthoDB" id="6581954at2759"/>
<dbReference type="InterPro" id="IPR037272">
    <property type="entry name" value="SNS_sf"/>
</dbReference>
<name>A0A814FVS2_ADIRI</name>
<feature type="binding site" evidence="6">
    <location>
        <position position="288"/>
    </location>
    <ligand>
        <name>Na(+)</name>
        <dbReference type="ChEBI" id="CHEBI:29101"/>
        <label>1</label>
    </ligand>
</feature>
<dbReference type="Proteomes" id="UP000663852">
    <property type="component" value="Unassembled WGS sequence"/>
</dbReference>
<keyword evidence="8" id="KW-0769">Symport</keyword>
<keyword evidence="7" id="KW-1015">Disulfide bond</keyword>
<evidence type="ECO:0000256" key="3">
    <source>
        <dbReference type="ARBA" id="ARBA00022692"/>
    </source>
</evidence>
<evidence type="ECO:0000313" key="11">
    <source>
        <dbReference type="EMBL" id="CAF0988234.1"/>
    </source>
</evidence>
<dbReference type="Proteomes" id="UP000663828">
    <property type="component" value="Unassembled WGS sequence"/>
</dbReference>
<dbReference type="PROSITE" id="PS00610">
    <property type="entry name" value="NA_NEUROTRAN_SYMP_1"/>
    <property type="match status" value="1"/>
</dbReference>
<feature type="disulfide bond" evidence="7">
    <location>
        <begin position="129"/>
        <end position="138"/>
    </location>
</feature>
<proteinExistence type="inferred from homology"/>
<feature type="binding site" evidence="6">
    <location>
        <position position="29"/>
    </location>
    <ligand>
        <name>Na(+)</name>
        <dbReference type="ChEBI" id="CHEBI:29101"/>
        <label>1</label>
    </ligand>
</feature>
<evidence type="ECO:0000313" key="10">
    <source>
        <dbReference type="EMBL" id="CAF0830608.1"/>
    </source>
</evidence>
<evidence type="ECO:0000256" key="5">
    <source>
        <dbReference type="ARBA" id="ARBA00023136"/>
    </source>
</evidence>
<dbReference type="GO" id="GO:0005332">
    <property type="term" value="F:gamma-aminobutyric acid:sodium:chloride symporter activity"/>
    <property type="evidence" value="ECO:0007669"/>
    <property type="project" value="TreeGrafter"/>
</dbReference>
<feature type="transmembrane region" description="Helical" evidence="9">
    <location>
        <begin position="444"/>
        <end position="467"/>
    </location>
</feature>